<accession>A0A9P7FAB1</accession>
<dbReference type="GeneID" id="64690452"/>
<name>A0A9P7FAB1_9AGAM</name>
<dbReference type="EMBL" id="JABBWM010000020">
    <property type="protein sequence ID" value="KAG2110653.1"/>
    <property type="molecule type" value="Genomic_DNA"/>
</dbReference>
<dbReference type="Proteomes" id="UP000823399">
    <property type="component" value="Unassembled WGS sequence"/>
</dbReference>
<dbReference type="AlphaFoldDB" id="A0A9P7FAB1"/>
<feature type="compositionally biased region" description="Polar residues" evidence="1">
    <location>
        <begin position="179"/>
        <end position="190"/>
    </location>
</feature>
<feature type="region of interest" description="Disordered" evidence="1">
    <location>
        <begin position="285"/>
        <end position="309"/>
    </location>
</feature>
<feature type="compositionally biased region" description="Polar residues" evidence="1">
    <location>
        <begin position="289"/>
        <end position="300"/>
    </location>
</feature>
<reference evidence="2" key="1">
    <citation type="journal article" date="2020" name="New Phytol.">
        <title>Comparative genomics reveals dynamic genome evolution in host specialist ectomycorrhizal fungi.</title>
        <authorList>
            <person name="Lofgren L.A."/>
            <person name="Nguyen N.H."/>
            <person name="Vilgalys R."/>
            <person name="Ruytinx J."/>
            <person name="Liao H.L."/>
            <person name="Branco S."/>
            <person name="Kuo A."/>
            <person name="LaButti K."/>
            <person name="Lipzen A."/>
            <person name="Andreopoulos W."/>
            <person name="Pangilinan J."/>
            <person name="Riley R."/>
            <person name="Hundley H."/>
            <person name="Na H."/>
            <person name="Barry K."/>
            <person name="Grigoriev I.V."/>
            <person name="Stajich J.E."/>
            <person name="Kennedy P.G."/>
        </authorList>
    </citation>
    <scope>NUCLEOTIDE SEQUENCE</scope>
    <source>
        <strain evidence="2">FC423</strain>
    </source>
</reference>
<feature type="compositionally biased region" description="Low complexity" evidence="1">
    <location>
        <begin position="191"/>
        <end position="206"/>
    </location>
</feature>
<sequence length="343" mass="37541">MHSSYSPLFTLGLLAERRAGLSSAHSTGLPVVPSSSTGTSYKSHPAAADDHASAFYFTLQMGQRDTVELRSFLSLDLADSNRSIAGHRRKPSVMSKSTSWTYTSDVTSAHDLSRIQRPAFTRLPPLPSASTLHRSSRESLRQIPSPKPAPVSSTLPEPPTSFDRPPSSSPRKPLSSTTNASFLTPLLSPTSPSGKGSSLRSSSITSHQRRKSRMDALACLEGRSRAANRIPRSNLRKNFMSMSDDEEEEAKALSSLGNTPFIQVEDFGSFADIEDEGDAIVPPSKHLSQKQATLPRSVSVSKPPKRQRRSTVDTWFPLKSFIDLKDDDLSWNWRSFIEIGGVS</sequence>
<comment type="caution">
    <text evidence="2">The sequence shown here is derived from an EMBL/GenBank/DDBJ whole genome shotgun (WGS) entry which is preliminary data.</text>
</comment>
<protein>
    <submittedName>
        <fullName evidence="2">Uncharacterized protein</fullName>
    </submittedName>
</protein>
<feature type="compositionally biased region" description="Low complexity" evidence="1">
    <location>
        <begin position="160"/>
        <end position="178"/>
    </location>
</feature>
<evidence type="ECO:0000313" key="2">
    <source>
        <dbReference type="EMBL" id="KAG2110653.1"/>
    </source>
</evidence>
<dbReference type="OrthoDB" id="3260393at2759"/>
<keyword evidence="3" id="KW-1185">Reference proteome</keyword>
<proteinExistence type="predicted"/>
<feature type="region of interest" description="Disordered" evidence="1">
    <location>
        <begin position="116"/>
        <end position="214"/>
    </location>
</feature>
<evidence type="ECO:0000256" key="1">
    <source>
        <dbReference type="SAM" id="MobiDB-lite"/>
    </source>
</evidence>
<evidence type="ECO:0000313" key="3">
    <source>
        <dbReference type="Proteomes" id="UP000823399"/>
    </source>
</evidence>
<organism evidence="2 3">
    <name type="scientific">Suillus discolor</name>
    <dbReference type="NCBI Taxonomy" id="1912936"/>
    <lineage>
        <taxon>Eukaryota</taxon>
        <taxon>Fungi</taxon>
        <taxon>Dikarya</taxon>
        <taxon>Basidiomycota</taxon>
        <taxon>Agaricomycotina</taxon>
        <taxon>Agaricomycetes</taxon>
        <taxon>Agaricomycetidae</taxon>
        <taxon>Boletales</taxon>
        <taxon>Suillineae</taxon>
        <taxon>Suillaceae</taxon>
        <taxon>Suillus</taxon>
    </lineage>
</organism>
<feature type="region of interest" description="Disordered" evidence="1">
    <location>
        <begin position="24"/>
        <end position="45"/>
    </location>
</feature>
<gene>
    <name evidence="2" type="ORF">F5147DRAFT_131546</name>
</gene>
<feature type="compositionally biased region" description="Polar residues" evidence="1">
    <location>
        <begin position="33"/>
        <end position="42"/>
    </location>
</feature>
<dbReference type="RefSeq" id="XP_041294243.1">
    <property type="nucleotide sequence ID" value="XM_041428193.1"/>
</dbReference>